<keyword evidence="8" id="KW-0804">Transcription</keyword>
<dbReference type="Pfam" id="PF00486">
    <property type="entry name" value="Trans_reg_C"/>
    <property type="match status" value="1"/>
</dbReference>
<evidence type="ECO:0000313" key="17">
    <source>
        <dbReference type="EMBL" id="CEJ06550.1"/>
    </source>
</evidence>
<name>A0A8S0XAV0_9FIRM</name>
<keyword evidence="6" id="KW-0805">Transcription regulation</keyword>
<evidence type="ECO:0000256" key="8">
    <source>
        <dbReference type="ARBA" id="ARBA00023163"/>
    </source>
</evidence>
<dbReference type="Proteomes" id="UP000836597">
    <property type="component" value="Chromosome"/>
</dbReference>
<dbReference type="InterPro" id="IPR001789">
    <property type="entry name" value="Sig_transdc_resp-reg_receiver"/>
</dbReference>
<sequence length="227" mass="25524">MEMSKTRVLVIDDEVQIRRLLKVALTAHNYDVYEAGTGQGGLNWIAMHKPDLVLLDLGLPDQDGLEVIKNLREWSQVPVVILSAREQESEKIAALDAGADDYVTKPFSMGELLARLRAALRHASEAAEEPLLTFEGLSIDRSRRMVAVDGVEVKLTPTEYELMKVLAANAGKVLTHRQLLRAVWGPAYEHENHYLRIYVGQLRRKIEPDPSRPRHILTEAGVGYRLV</sequence>
<keyword evidence="4 12" id="KW-0597">Phosphoprotein</keyword>
<dbReference type="InterPro" id="IPR039420">
    <property type="entry name" value="WalR-like"/>
</dbReference>
<proteinExistence type="predicted"/>
<dbReference type="GO" id="GO:0032993">
    <property type="term" value="C:protein-DNA complex"/>
    <property type="evidence" value="ECO:0007669"/>
    <property type="project" value="TreeGrafter"/>
</dbReference>
<keyword evidence="5" id="KW-0902">Two-component regulatory system</keyword>
<dbReference type="SUPFAM" id="SSF52172">
    <property type="entry name" value="CheY-like"/>
    <property type="match status" value="1"/>
</dbReference>
<evidence type="ECO:0000256" key="5">
    <source>
        <dbReference type="ARBA" id="ARBA00023012"/>
    </source>
</evidence>
<dbReference type="SMART" id="SM00862">
    <property type="entry name" value="Trans_reg_C"/>
    <property type="match status" value="1"/>
</dbReference>
<dbReference type="GO" id="GO:0045893">
    <property type="term" value="P:positive regulation of DNA-templated transcription"/>
    <property type="evidence" value="ECO:0007669"/>
    <property type="project" value="UniProtKB-ARBA"/>
</dbReference>
<dbReference type="CDD" id="cd17620">
    <property type="entry name" value="REC_OmpR_KdpE-like"/>
    <property type="match status" value="1"/>
</dbReference>
<evidence type="ECO:0000256" key="10">
    <source>
        <dbReference type="ARBA" id="ARBA00057085"/>
    </source>
</evidence>
<evidence type="ECO:0000256" key="11">
    <source>
        <dbReference type="ARBA" id="ARBA00074083"/>
    </source>
</evidence>
<dbReference type="FunFam" id="3.40.50.2300:FF:000021">
    <property type="entry name" value="Two-component system response regulator KdpE"/>
    <property type="match status" value="1"/>
</dbReference>
<dbReference type="FunFam" id="1.10.10.10:FF:000210">
    <property type="entry name" value="Winged-helix transcriptional response regulator KdpE"/>
    <property type="match status" value="1"/>
</dbReference>
<comment type="function">
    <text evidence="10">Member of the two-component regulatory system KdpD/KdpE involved in the regulation of the kdp operon. Upon phosphorylation by KdpD, functions as a transcription regulator by direct binding to promoter regions of target genes to positively regulate their expression.</text>
</comment>
<dbReference type="PANTHER" id="PTHR48111">
    <property type="entry name" value="REGULATOR OF RPOS"/>
    <property type="match status" value="1"/>
</dbReference>
<evidence type="ECO:0000256" key="1">
    <source>
        <dbReference type="ARBA" id="ARBA00004496"/>
    </source>
</evidence>
<dbReference type="SMART" id="SM00448">
    <property type="entry name" value="REC"/>
    <property type="match status" value="1"/>
</dbReference>
<dbReference type="CDD" id="cd00383">
    <property type="entry name" value="trans_reg_C"/>
    <property type="match status" value="1"/>
</dbReference>
<dbReference type="GO" id="GO:0000987">
    <property type="term" value="F:cis-regulatory region sequence-specific DNA binding"/>
    <property type="evidence" value="ECO:0007669"/>
    <property type="project" value="UniProtKB-ARBA"/>
</dbReference>
<dbReference type="PANTHER" id="PTHR48111:SF50">
    <property type="entry name" value="KDP OPERON TRANSCRIPTIONAL REGULATORY PROTEIN KDPE"/>
    <property type="match status" value="1"/>
</dbReference>
<evidence type="ECO:0000313" key="16">
    <source>
        <dbReference type="EMBL" id="CAA7600416.1"/>
    </source>
</evidence>
<keyword evidence="3" id="KW-0963">Cytoplasm</keyword>
<dbReference type="PROSITE" id="PS51755">
    <property type="entry name" value="OMPR_PHOB"/>
    <property type="match status" value="1"/>
</dbReference>
<reference evidence="16" key="2">
    <citation type="submission" date="2020-01" db="EMBL/GenBank/DDBJ databases">
        <authorList>
            <person name="Hornung B."/>
        </authorList>
    </citation>
    <scope>NUCLEOTIDE SEQUENCE</scope>
    <source>
        <strain evidence="16">PacBioINE</strain>
    </source>
</reference>
<dbReference type="InterPro" id="IPR036388">
    <property type="entry name" value="WH-like_DNA-bd_sf"/>
</dbReference>
<dbReference type="Pfam" id="PF00072">
    <property type="entry name" value="Response_reg"/>
    <property type="match status" value="1"/>
</dbReference>
<evidence type="ECO:0000259" key="15">
    <source>
        <dbReference type="PROSITE" id="PS51755"/>
    </source>
</evidence>
<evidence type="ECO:0000256" key="3">
    <source>
        <dbReference type="ARBA" id="ARBA00022490"/>
    </source>
</evidence>
<dbReference type="GO" id="GO:0042802">
    <property type="term" value="F:identical protein binding"/>
    <property type="evidence" value="ECO:0007669"/>
    <property type="project" value="UniProtKB-ARBA"/>
</dbReference>
<feature type="domain" description="Response regulatory" evidence="14">
    <location>
        <begin position="7"/>
        <end position="120"/>
    </location>
</feature>
<feature type="domain" description="OmpR/PhoB-type" evidence="15">
    <location>
        <begin position="129"/>
        <end position="227"/>
    </location>
</feature>
<comment type="subcellular location">
    <subcellularLocation>
        <location evidence="1">Cytoplasm</location>
    </subcellularLocation>
</comment>
<dbReference type="EMBL" id="LR746496">
    <property type="protein sequence ID" value="CAA7600416.1"/>
    <property type="molecule type" value="Genomic_DNA"/>
</dbReference>
<dbReference type="GO" id="GO:0005829">
    <property type="term" value="C:cytosol"/>
    <property type="evidence" value="ECO:0007669"/>
    <property type="project" value="TreeGrafter"/>
</dbReference>
<dbReference type="KEGG" id="aacx:DEACI_1069"/>
<evidence type="ECO:0000256" key="13">
    <source>
        <dbReference type="PROSITE-ProRule" id="PRU01091"/>
    </source>
</evidence>
<dbReference type="Proteomes" id="UP001071230">
    <property type="component" value="Unassembled WGS sequence"/>
</dbReference>
<comment type="function">
    <text evidence="9">May play the central regulatory role in sporulation. It may be an element of the effector pathway responsible for the activation of sporulation genes in response to nutritional stress. Spo0A may act in concert with spo0H (a sigma factor) to control the expression of some genes that are critical to the sporulation process.</text>
</comment>
<dbReference type="GO" id="GO:0000156">
    <property type="term" value="F:phosphorelay response regulator activity"/>
    <property type="evidence" value="ECO:0007669"/>
    <property type="project" value="TreeGrafter"/>
</dbReference>
<dbReference type="AlphaFoldDB" id="A0A8S0XAV0"/>
<evidence type="ECO:0000256" key="4">
    <source>
        <dbReference type="ARBA" id="ARBA00022553"/>
    </source>
</evidence>
<feature type="DNA-binding region" description="OmpR/PhoB-type" evidence="13">
    <location>
        <begin position="129"/>
        <end position="227"/>
    </location>
</feature>
<reference evidence="17" key="1">
    <citation type="submission" date="2014-11" db="EMBL/GenBank/DDBJ databases">
        <authorList>
            <person name="Hornung B.V."/>
        </authorList>
    </citation>
    <scope>NUCLEOTIDE SEQUENCE</scope>
    <source>
        <strain evidence="17">INE</strain>
    </source>
</reference>
<dbReference type="Gene3D" id="3.40.50.2300">
    <property type="match status" value="1"/>
</dbReference>
<dbReference type="EMBL" id="CDGJ01000032">
    <property type="protein sequence ID" value="CEJ06550.1"/>
    <property type="molecule type" value="Genomic_DNA"/>
</dbReference>
<protein>
    <recommendedName>
        <fullName evidence="2">Stage 0 sporulation protein A homolog</fullName>
    </recommendedName>
    <alternativeName>
        <fullName evidence="11">Transcriptional regulatory protein KdpE</fullName>
    </alternativeName>
</protein>
<keyword evidence="18" id="KW-1185">Reference proteome</keyword>
<evidence type="ECO:0000256" key="2">
    <source>
        <dbReference type="ARBA" id="ARBA00018672"/>
    </source>
</evidence>
<gene>
    <name evidence="17" type="ORF">DEACI_0999</name>
    <name evidence="16" type="ORF">DEACI_1069</name>
</gene>
<evidence type="ECO:0000256" key="7">
    <source>
        <dbReference type="ARBA" id="ARBA00023125"/>
    </source>
</evidence>
<feature type="modified residue" description="4-aspartylphosphate" evidence="12">
    <location>
        <position position="56"/>
    </location>
</feature>
<organism evidence="16">
    <name type="scientific">Acididesulfobacillus acetoxydans</name>
    <dbReference type="NCBI Taxonomy" id="1561005"/>
    <lineage>
        <taxon>Bacteria</taxon>
        <taxon>Bacillati</taxon>
        <taxon>Bacillota</taxon>
        <taxon>Clostridia</taxon>
        <taxon>Eubacteriales</taxon>
        <taxon>Peptococcaceae</taxon>
        <taxon>Acididesulfobacillus</taxon>
    </lineage>
</organism>
<dbReference type="InterPro" id="IPR011006">
    <property type="entry name" value="CheY-like_superfamily"/>
</dbReference>
<evidence type="ECO:0000256" key="6">
    <source>
        <dbReference type="ARBA" id="ARBA00023015"/>
    </source>
</evidence>
<accession>A0A8S0XAV0</accession>
<keyword evidence="7 13" id="KW-0238">DNA-binding</keyword>
<dbReference type="Gene3D" id="1.10.10.10">
    <property type="entry name" value="Winged helix-like DNA-binding domain superfamily/Winged helix DNA-binding domain"/>
    <property type="match status" value="1"/>
</dbReference>
<dbReference type="Gene3D" id="6.10.250.690">
    <property type="match status" value="1"/>
</dbReference>
<evidence type="ECO:0000256" key="12">
    <source>
        <dbReference type="PROSITE-ProRule" id="PRU00169"/>
    </source>
</evidence>
<dbReference type="InterPro" id="IPR001867">
    <property type="entry name" value="OmpR/PhoB-type_DNA-bd"/>
</dbReference>
<evidence type="ECO:0000256" key="9">
    <source>
        <dbReference type="ARBA" id="ARBA00024867"/>
    </source>
</evidence>
<evidence type="ECO:0000259" key="14">
    <source>
        <dbReference type="PROSITE" id="PS50110"/>
    </source>
</evidence>
<evidence type="ECO:0000313" key="18">
    <source>
        <dbReference type="Proteomes" id="UP001071230"/>
    </source>
</evidence>
<dbReference type="PROSITE" id="PS50110">
    <property type="entry name" value="RESPONSE_REGULATORY"/>
    <property type="match status" value="1"/>
</dbReference>